<dbReference type="OrthoDB" id="574544at2"/>
<keyword evidence="3" id="KW-1185">Reference proteome</keyword>
<proteinExistence type="predicted"/>
<feature type="region of interest" description="Disordered" evidence="1">
    <location>
        <begin position="25"/>
        <end position="82"/>
    </location>
</feature>
<evidence type="ECO:0000256" key="1">
    <source>
        <dbReference type="SAM" id="MobiDB-lite"/>
    </source>
</evidence>
<accession>A0A1Z4LZP5</accession>
<gene>
    <name evidence="2" type="ORF">NIES267_62230</name>
</gene>
<dbReference type="AlphaFoldDB" id="A0A1Z4LZP5"/>
<sequence>MKNQLLFFGAIVIALFNLTGCGQDSPSTTNTETVAPVETTGQNNQKTQITQPSSTTTETPEPESEPNDSAFYDDNPGNRTRRVKFDRGATSKTVKDAVIRGTRDIYLFGANKGQQMNVDITSLEDNAVFDVVSPDGQILERETKNWSGELPQKGDYKIVVGGTAGNATYELNTEIK</sequence>
<name>A0A1Z4LZP5_9CYAN</name>
<dbReference type="Proteomes" id="UP000218418">
    <property type="component" value="Chromosome"/>
</dbReference>
<dbReference type="Gene3D" id="2.60.120.380">
    <property type="match status" value="1"/>
</dbReference>
<feature type="compositionally biased region" description="Polar residues" evidence="1">
    <location>
        <begin position="25"/>
        <end position="51"/>
    </location>
</feature>
<evidence type="ECO:0000313" key="2">
    <source>
        <dbReference type="EMBL" id="BAY86712.1"/>
    </source>
</evidence>
<protein>
    <submittedName>
        <fullName evidence="2">Uncharacterized protein</fullName>
    </submittedName>
</protein>
<reference evidence="2 3" key="1">
    <citation type="submission" date="2017-06" db="EMBL/GenBank/DDBJ databases">
        <title>Genome sequencing of cyanobaciteial culture collection at National Institute for Environmental Studies (NIES).</title>
        <authorList>
            <person name="Hirose Y."/>
            <person name="Shimura Y."/>
            <person name="Fujisawa T."/>
            <person name="Nakamura Y."/>
            <person name="Kawachi M."/>
        </authorList>
    </citation>
    <scope>NUCLEOTIDE SEQUENCE [LARGE SCALE GENOMIC DNA]</scope>
    <source>
        <strain evidence="2 3">NIES-267</strain>
    </source>
</reference>
<dbReference type="EMBL" id="AP018227">
    <property type="protein sequence ID" value="BAY86712.1"/>
    <property type="molecule type" value="Genomic_DNA"/>
</dbReference>
<organism evidence="2 3">
    <name type="scientific">Calothrix parasitica NIES-267</name>
    <dbReference type="NCBI Taxonomy" id="1973488"/>
    <lineage>
        <taxon>Bacteria</taxon>
        <taxon>Bacillati</taxon>
        <taxon>Cyanobacteriota</taxon>
        <taxon>Cyanophyceae</taxon>
        <taxon>Nostocales</taxon>
        <taxon>Calotrichaceae</taxon>
        <taxon>Calothrix</taxon>
    </lineage>
</organism>
<evidence type="ECO:0000313" key="3">
    <source>
        <dbReference type="Proteomes" id="UP000218418"/>
    </source>
</evidence>